<reference evidence="1" key="1">
    <citation type="journal article" date="2021" name="Proc. Natl. Acad. Sci. U.S.A.">
        <title>A Catalog of Tens of Thousands of Viruses from Human Metagenomes Reveals Hidden Associations with Chronic Diseases.</title>
        <authorList>
            <person name="Tisza M.J."/>
            <person name="Buck C.B."/>
        </authorList>
    </citation>
    <scope>NUCLEOTIDE SEQUENCE</scope>
    <source>
        <strain evidence="1">Ctwzt2</strain>
    </source>
</reference>
<evidence type="ECO:0008006" key="2">
    <source>
        <dbReference type="Google" id="ProtNLM"/>
    </source>
</evidence>
<proteinExistence type="predicted"/>
<protein>
    <recommendedName>
        <fullName evidence="2">DUF4376 domain-containing protein</fullName>
    </recommendedName>
</protein>
<sequence>MIQKVIKYKHEGNTYDSFSQLKQAYPYISFPIGAGDDVLLALGIEKVKAYPPLERCKEIMQTKAGITFSQKRDSIRWLDINGNKYGFDCASEDITNFMAAYTPLLIAGTGTVFYKVWLSETEKGIVELTTDNMTAVYTAVRSGQMVAYTWYEAKKSEIQNAEDIKALLEITLED</sequence>
<name>A0A8S5PA02_9CAUD</name>
<organism evidence="1">
    <name type="scientific">Siphoviridae sp. ctwzt2</name>
    <dbReference type="NCBI Taxonomy" id="2825736"/>
    <lineage>
        <taxon>Viruses</taxon>
        <taxon>Duplodnaviria</taxon>
        <taxon>Heunggongvirae</taxon>
        <taxon>Uroviricota</taxon>
        <taxon>Caudoviricetes</taxon>
    </lineage>
</organism>
<accession>A0A8S5PA02</accession>
<dbReference type="EMBL" id="BK015362">
    <property type="protein sequence ID" value="DAE03275.1"/>
    <property type="molecule type" value="Genomic_DNA"/>
</dbReference>
<evidence type="ECO:0000313" key="1">
    <source>
        <dbReference type="EMBL" id="DAE03275.1"/>
    </source>
</evidence>